<dbReference type="Gene3D" id="3.10.180.10">
    <property type="entry name" value="2,3-Dihydroxybiphenyl 1,2-Dioxygenase, domain 1"/>
    <property type="match status" value="2"/>
</dbReference>
<dbReference type="InterPro" id="IPR037523">
    <property type="entry name" value="VOC_core"/>
</dbReference>
<dbReference type="EMBL" id="FXUL01000012">
    <property type="protein sequence ID" value="SMP66940.1"/>
    <property type="molecule type" value="Genomic_DNA"/>
</dbReference>
<feature type="domain" description="VOC" evidence="1">
    <location>
        <begin position="168"/>
        <end position="290"/>
    </location>
</feature>
<name>A0ABY1QFC8_9BURK</name>
<organism evidence="2 3">
    <name type="scientific">Noviherbaspirillum suwonense</name>
    <dbReference type="NCBI Taxonomy" id="1224511"/>
    <lineage>
        <taxon>Bacteria</taxon>
        <taxon>Pseudomonadati</taxon>
        <taxon>Pseudomonadota</taxon>
        <taxon>Betaproteobacteria</taxon>
        <taxon>Burkholderiales</taxon>
        <taxon>Oxalobacteraceae</taxon>
        <taxon>Noviherbaspirillum</taxon>
    </lineage>
</organism>
<dbReference type="PROSITE" id="PS51819">
    <property type="entry name" value="VOC"/>
    <property type="match status" value="2"/>
</dbReference>
<comment type="caution">
    <text evidence="2">The sequence shown here is derived from an EMBL/GenBank/DDBJ whole genome shotgun (WGS) entry which is preliminary data.</text>
</comment>
<dbReference type="Proteomes" id="UP001158049">
    <property type="component" value="Unassembled WGS sequence"/>
</dbReference>
<sequence length="341" mass="37295">MSSIPVNTDFPDSRMAAPDPVPDGAAAGLALGYLVFAVRRPSRWDRFCRDMLGLPEAVANPDNSRGYRMDDAMQRLIVAEGAADDLAALGFACDDPAIFDTMVTRLRHMQITVEDGHDTLRAARRVQRLVVTHDPDGNVVELAAGMETAPSPFASAAFPGGFHTGRLGMGHAVLVSHQLEAMEAFYTRALGFGVSERLATRVGPMEMKGVFLHCNARHHSIAIFDMPLQKRLQHFMLQAKEICDVGRAFERARQEKVPISLNLGQHPDPDGTMSFYGMTPSGFDFEIGAGGKEIEPHGWQPLHTSVTSHWGHQPSMRLQLKMAAGIIAGKIRRTRASRTAS</sequence>
<dbReference type="RefSeq" id="WP_283443268.1">
    <property type="nucleotide sequence ID" value="NZ_FXUL01000012.1"/>
</dbReference>
<evidence type="ECO:0000313" key="2">
    <source>
        <dbReference type="EMBL" id="SMP66940.1"/>
    </source>
</evidence>
<proteinExistence type="predicted"/>
<evidence type="ECO:0000313" key="3">
    <source>
        <dbReference type="Proteomes" id="UP001158049"/>
    </source>
</evidence>
<dbReference type="CDD" id="cd07237">
    <property type="entry name" value="BphC1-RGP6_C_like"/>
    <property type="match status" value="1"/>
</dbReference>
<reference evidence="2 3" key="1">
    <citation type="submission" date="2017-05" db="EMBL/GenBank/DDBJ databases">
        <authorList>
            <person name="Varghese N."/>
            <person name="Submissions S."/>
        </authorList>
    </citation>
    <scope>NUCLEOTIDE SEQUENCE [LARGE SCALE GENOMIC DNA]</scope>
    <source>
        <strain evidence="2 3">DSM 26001</strain>
    </source>
</reference>
<protein>
    <submittedName>
        <fullName evidence="2">Biphenyl-2,3-diol 1,2-dioxygenase/3,4-dihydroxy-9,10-secoandrosta-1,3,5(10)-triene-9,17-dione 4,5-dioxygenase</fullName>
    </submittedName>
</protein>
<accession>A0ABY1QFC8</accession>
<dbReference type="InterPro" id="IPR004360">
    <property type="entry name" value="Glyas_Fos-R_dOase_dom"/>
</dbReference>
<dbReference type="InterPro" id="IPR029068">
    <property type="entry name" value="Glyas_Bleomycin-R_OHBP_Dase"/>
</dbReference>
<feature type="domain" description="VOC" evidence="1">
    <location>
        <begin position="30"/>
        <end position="145"/>
    </location>
</feature>
<keyword evidence="3" id="KW-1185">Reference proteome</keyword>
<dbReference type="Pfam" id="PF00903">
    <property type="entry name" value="Glyoxalase"/>
    <property type="match status" value="1"/>
</dbReference>
<gene>
    <name evidence="2" type="ORF">SAMN06295970_11269</name>
</gene>
<evidence type="ECO:0000259" key="1">
    <source>
        <dbReference type="PROSITE" id="PS51819"/>
    </source>
</evidence>
<dbReference type="Pfam" id="PF22632">
    <property type="entry name" value="BphC_D1"/>
    <property type="match status" value="1"/>
</dbReference>
<dbReference type="SUPFAM" id="SSF54593">
    <property type="entry name" value="Glyoxalase/Bleomycin resistance protein/Dihydroxybiphenyl dioxygenase"/>
    <property type="match status" value="2"/>
</dbReference>
<dbReference type="CDD" id="cd07252">
    <property type="entry name" value="BphC1-RGP6_N_like"/>
    <property type="match status" value="1"/>
</dbReference>